<feature type="domain" description="Phasin" evidence="1">
    <location>
        <begin position="35"/>
        <end position="131"/>
    </location>
</feature>
<name>A0A369XSY7_9PROT</name>
<proteinExistence type="predicted"/>
<dbReference type="AlphaFoldDB" id="A0A369XSY7"/>
<comment type="caution">
    <text evidence="2">The sequence shown here is derived from an EMBL/GenBank/DDBJ whole genome shotgun (WGS) entry which is preliminary data.</text>
</comment>
<gene>
    <name evidence="2" type="ORF">DVS81_04425</name>
</gene>
<sequence>MAHPLQCSKRLQAAAAWAVFRFRNFKESIVYNVAEQFTSKSQVGLEAWKSVVNASLDGMGKLAALNLHTARAVAKQGAENFKALSEVRDMAGLKALQQPMAVAAVSQSVAYSRRAYHISNESSSAVVQVLGGQLSQAGRGVVGVLQEARKNTPPGVTFAVSSGKAMLSMVNSILANLAQIAKPATEASAEPAVKMIAKTA</sequence>
<evidence type="ECO:0000259" key="1">
    <source>
        <dbReference type="Pfam" id="PF09361"/>
    </source>
</evidence>
<dbReference type="Proteomes" id="UP000253831">
    <property type="component" value="Unassembled WGS sequence"/>
</dbReference>
<dbReference type="EMBL" id="QPGA01000004">
    <property type="protein sequence ID" value="RDE51872.1"/>
    <property type="molecule type" value="Genomic_DNA"/>
</dbReference>
<accession>A0A369XSY7</accession>
<evidence type="ECO:0000313" key="3">
    <source>
        <dbReference type="Proteomes" id="UP000253831"/>
    </source>
</evidence>
<dbReference type="InterPro" id="IPR018968">
    <property type="entry name" value="Phasin"/>
</dbReference>
<organism evidence="2 3">
    <name type="scientific">Candidatus Accumulibacter meliphilus</name>
    <dbReference type="NCBI Taxonomy" id="2211374"/>
    <lineage>
        <taxon>Bacteria</taxon>
        <taxon>Pseudomonadati</taxon>
        <taxon>Pseudomonadota</taxon>
        <taxon>Betaproteobacteria</taxon>
        <taxon>Candidatus Accumulibacter</taxon>
    </lineage>
</organism>
<protein>
    <submittedName>
        <fullName evidence="2">Phasin family protein</fullName>
    </submittedName>
</protein>
<evidence type="ECO:0000313" key="2">
    <source>
        <dbReference type="EMBL" id="RDE51872.1"/>
    </source>
</evidence>
<reference evidence="2 3" key="1">
    <citation type="submission" date="2018-05" db="EMBL/GenBank/DDBJ databases">
        <title>Integrated omic analyses show evidence that a Ca. Accumulibacter phosphatis strain performs denitrification under micro-aerobic conditions.</title>
        <authorList>
            <person name="Camejo P.Y."/>
            <person name="Katherine M.D."/>
            <person name="Daniel N.R."/>
        </authorList>
    </citation>
    <scope>NUCLEOTIDE SEQUENCE [LARGE SCALE GENOMIC DNA]</scope>
    <source>
        <strain evidence="2">UW-LDO-IC</strain>
    </source>
</reference>
<dbReference type="Pfam" id="PF09361">
    <property type="entry name" value="Phasin_2"/>
    <property type="match status" value="1"/>
</dbReference>